<sequence>MNFDLKEDAKKGIEVHFDAALEKVYNHKRFVPSLVSECIEGKRNDISSFNNKEKQGIQHFANILYYLSFKNSRRASKHGMAREFVKELEKKLKIPETLISQKRMQTSKQSNEFREKEENNSKNNVTNYSIFINSYEDFVTYLAEKTVPQFLDELGEIGDIKKVEEIIENYIEEEYLPGQPQRDSFAILLEKLKINARDLWKKSPMEEQISFVFLSNKKYLFVGKTMIKESATISEIIVKAVTIVVKSNIKPDETIEKLLSFFAFKFGITAKAFFKDSRKYNKLVKNI</sequence>
<reference evidence="2" key="1">
    <citation type="submission" date="2014-09" db="EMBL/GenBank/DDBJ databases">
        <authorList>
            <person name="Martin A.A."/>
        </authorList>
    </citation>
    <scope>NUCLEOTIDE SEQUENCE</scope>
    <source>
        <strain evidence="2">ED321</strain>
    </source>
</reference>
<keyword evidence="2" id="KW-1185">Reference proteome</keyword>
<protein>
    <submittedName>
        <fullName evidence="1 3">Uncharacterized protein</fullName>
    </submittedName>
</protein>
<reference evidence="3" key="3">
    <citation type="submission" date="2020-12" db="UniProtKB">
        <authorList>
            <consortium name="WormBaseParasite"/>
        </authorList>
    </citation>
    <scope>IDENTIFICATION</scope>
</reference>
<dbReference type="GeneID" id="36373719"/>
<accession>A0A090KVA7</accession>
<dbReference type="WBParaSite" id="SRAE_0000047700.1">
    <property type="protein sequence ID" value="SRAE_0000047700.1"/>
    <property type="gene ID" value="WBGene00256221"/>
</dbReference>
<dbReference type="Proteomes" id="UP000035682">
    <property type="component" value="Unplaced"/>
</dbReference>
<evidence type="ECO:0000313" key="3">
    <source>
        <dbReference type="WBParaSite" id="SRAE_0000047700.1"/>
    </source>
</evidence>
<dbReference type="RefSeq" id="XP_024500560.1">
    <property type="nucleotide sequence ID" value="XM_024646372.1"/>
</dbReference>
<evidence type="ECO:0000313" key="2">
    <source>
        <dbReference type="Proteomes" id="UP000035682"/>
    </source>
</evidence>
<name>A0A090KVA7_STRRB</name>
<dbReference type="CTD" id="36373719"/>
<reference evidence="1" key="2">
    <citation type="submission" date="2014-09" db="EMBL/GenBank/DDBJ databases">
        <authorList>
            <person name="Aslett A.Martin."/>
        </authorList>
    </citation>
    <scope>NUCLEOTIDE SEQUENCE</scope>
    <source>
        <strain evidence="1">ED321 Heterogonic</strain>
    </source>
</reference>
<proteinExistence type="predicted"/>
<dbReference type="EMBL" id="LN609407">
    <property type="protein sequence ID" value="CEF61351.1"/>
    <property type="molecule type" value="Genomic_DNA"/>
</dbReference>
<dbReference type="AlphaFoldDB" id="A0A090KVA7"/>
<dbReference type="WormBase" id="SRAE_0000047700">
    <property type="protein sequence ID" value="SRP04214"/>
    <property type="gene ID" value="WBGene00256221"/>
</dbReference>
<evidence type="ECO:0000313" key="4">
    <source>
        <dbReference type="WormBase" id="SRAE_0000047700"/>
    </source>
</evidence>
<organism evidence="1">
    <name type="scientific">Strongyloides ratti</name>
    <name type="common">Parasitic roundworm</name>
    <dbReference type="NCBI Taxonomy" id="34506"/>
    <lineage>
        <taxon>Eukaryota</taxon>
        <taxon>Metazoa</taxon>
        <taxon>Ecdysozoa</taxon>
        <taxon>Nematoda</taxon>
        <taxon>Chromadorea</taxon>
        <taxon>Rhabditida</taxon>
        <taxon>Tylenchina</taxon>
        <taxon>Panagrolaimomorpha</taxon>
        <taxon>Strongyloidoidea</taxon>
        <taxon>Strongyloididae</taxon>
        <taxon>Strongyloides</taxon>
    </lineage>
</organism>
<gene>
    <name evidence="1 3 4" type="ORF">SRAE_0000047700</name>
</gene>
<evidence type="ECO:0000313" key="1">
    <source>
        <dbReference type="EMBL" id="CEF61351.1"/>
    </source>
</evidence>